<reference evidence="1" key="1">
    <citation type="submission" date="2014-05" db="EMBL/GenBank/DDBJ databases">
        <title>The transcriptome of the halophilic microalga Tetraselmis sp. GSL018 isolated from the Great Salt Lake, Utah.</title>
        <authorList>
            <person name="Jinkerson R.E."/>
            <person name="D'Adamo S."/>
            <person name="Posewitz M.C."/>
        </authorList>
    </citation>
    <scope>NUCLEOTIDE SEQUENCE</scope>
    <source>
        <strain evidence="1">GSL018</strain>
    </source>
</reference>
<sequence>MPARKLPVVGVMGSGTTAEPHLAGPLGTWLASQDCHLLCGGGGGVMSEVARAFVEAAPAHGRQGLVIGVLPGTFPEDTVVPRGAPIPPPGYPNPYVELPIFTHLPSRGGEGHGAHSRNHINVLSSDVIVALPGGPGTASEVQLAMEYGKPVVLLTGKNGQIAGLDDMAASRMARVESVDDAIEFVSRHLLAIRHGGGT</sequence>
<name>A0A061QKY1_9CHLO</name>
<feature type="non-terminal residue" evidence="1">
    <location>
        <position position="198"/>
    </location>
</feature>
<protein>
    <submittedName>
        <fullName evidence="1">Rossmann fold nucleotide-binding protein</fullName>
    </submittedName>
</protein>
<accession>A0A061QKY1</accession>
<dbReference type="InterPro" id="IPR041164">
    <property type="entry name" value="LDcluster4"/>
</dbReference>
<gene>
    <name evidence="1" type="ORF">TSPGSL018_26580</name>
</gene>
<dbReference type="Gene3D" id="3.40.50.450">
    <property type="match status" value="1"/>
</dbReference>
<dbReference type="Pfam" id="PF18306">
    <property type="entry name" value="LDcluster4"/>
    <property type="match status" value="1"/>
</dbReference>
<evidence type="ECO:0000313" key="1">
    <source>
        <dbReference type="EMBL" id="JAC61317.1"/>
    </source>
</evidence>
<dbReference type="EMBL" id="GBEZ01025813">
    <property type="protein sequence ID" value="JAC61317.1"/>
    <property type="molecule type" value="Transcribed_RNA"/>
</dbReference>
<organism evidence="1">
    <name type="scientific">Tetraselmis sp. GSL018</name>
    <dbReference type="NCBI Taxonomy" id="582737"/>
    <lineage>
        <taxon>Eukaryota</taxon>
        <taxon>Viridiplantae</taxon>
        <taxon>Chlorophyta</taxon>
        <taxon>core chlorophytes</taxon>
        <taxon>Chlorodendrophyceae</taxon>
        <taxon>Chlorodendrales</taxon>
        <taxon>Chlorodendraceae</taxon>
        <taxon>Tetraselmis</taxon>
    </lineage>
</organism>
<dbReference type="SUPFAM" id="SSF102405">
    <property type="entry name" value="MCP/YpsA-like"/>
    <property type="match status" value="1"/>
</dbReference>
<dbReference type="AlphaFoldDB" id="A0A061QKY1"/>
<proteinExistence type="predicted"/>